<evidence type="ECO:0000256" key="1">
    <source>
        <dbReference type="SAM" id="SignalP"/>
    </source>
</evidence>
<dbReference type="PATRIC" id="fig|106634.4.peg.1905"/>
<sequence>MHTAIQCVRRVRRGPSIALLALLVTGLAAPGAAQDMGQPGQPQQPVQQEPETTVYQDWEVACIDTPNGERCQMQQTLQIQDEQAQGLFLQATIRREGDQHVIEVLVPLGVDLRPGIRMQVDDAGEEMDAGYVTCVQQGCVAGRELNSQQMSALRGGQALTVAFRALHQEQPFVFDVSLMGFTDASNELR</sequence>
<dbReference type="EMBL" id="CP011367">
    <property type="protein sequence ID" value="AKJ95539.1"/>
    <property type="molecule type" value="Genomic_DNA"/>
</dbReference>
<proteinExistence type="predicted"/>
<gene>
    <name evidence="2" type="ORF">TVD_09300</name>
</gene>
<accession>A0A0G3G584</accession>
<keyword evidence="1" id="KW-0732">Signal</keyword>
<dbReference type="InterPro" id="IPR038696">
    <property type="entry name" value="IalB_sf"/>
</dbReference>
<dbReference type="Pfam" id="PF06776">
    <property type="entry name" value="IalB"/>
    <property type="match status" value="1"/>
</dbReference>
<evidence type="ECO:0000313" key="3">
    <source>
        <dbReference type="Proteomes" id="UP000064201"/>
    </source>
</evidence>
<dbReference type="Gene3D" id="2.60.40.1880">
    <property type="entry name" value="Invasion associated locus B (IalB) protein"/>
    <property type="match status" value="1"/>
</dbReference>
<reference evidence="2 3" key="1">
    <citation type="submission" date="2015-04" db="EMBL/GenBank/DDBJ databases">
        <title>Complete Sequence for the Genome of the Thioalkalivibrio versutus D301.</title>
        <authorList>
            <person name="Mu T."/>
            <person name="Zhou J."/>
            <person name="Xu X."/>
        </authorList>
    </citation>
    <scope>NUCLEOTIDE SEQUENCE [LARGE SCALE GENOMIC DNA]</scope>
    <source>
        <strain evidence="2 3">D301</strain>
    </source>
</reference>
<feature type="signal peptide" evidence="1">
    <location>
        <begin position="1"/>
        <end position="33"/>
    </location>
</feature>
<dbReference type="AlphaFoldDB" id="A0A0G3G584"/>
<dbReference type="Proteomes" id="UP000064201">
    <property type="component" value="Chromosome"/>
</dbReference>
<protein>
    <submittedName>
        <fullName evidence="2">Invasion associated locus B family protein</fullName>
    </submittedName>
</protein>
<dbReference type="RefSeq" id="WP_047251451.1">
    <property type="nucleotide sequence ID" value="NZ_CP011367.1"/>
</dbReference>
<feature type="chain" id="PRO_5002553704" evidence="1">
    <location>
        <begin position="34"/>
        <end position="189"/>
    </location>
</feature>
<dbReference type="STRING" id="106634.TVD_09300"/>
<name>A0A0G3G584_9GAMM</name>
<dbReference type="InterPro" id="IPR010642">
    <property type="entry name" value="Invasion_prot_B"/>
</dbReference>
<organism evidence="2 3">
    <name type="scientific">Thioalkalivibrio versutus</name>
    <dbReference type="NCBI Taxonomy" id="106634"/>
    <lineage>
        <taxon>Bacteria</taxon>
        <taxon>Pseudomonadati</taxon>
        <taxon>Pseudomonadota</taxon>
        <taxon>Gammaproteobacteria</taxon>
        <taxon>Chromatiales</taxon>
        <taxon>Ectothiorhodospiraceae</taxon>
        <taxon>Thioalkalivibrio</taxon>
    </lineage>
</organism>
<dbReference type="KEGG" id="tvr:TVD_09300"/>
<evidence type="ECO:0000313" key="2">
    <source>
        <dbReference type="EMBL" id="AKJ95539.1"/>
    </source>
</evidence>
<keyword evidence="3" id="KW-1185">Reference proteome</keyword>
<dbReference type="OrthoDB" id="7057139at2"/>